<dbReference type="PANTHER" id="PTHR10353">
    <property type="entry name" value="GLYCOSYL HYDROLASE"/>
    <property type="match status" value="1"/>
</dbReference>
<evidence type="ECO:0008006" key="5">
    <source>
        <dbReference type="Google" id="ProtNLM"/>
    </source>
</evidence>
<feature type="signal peptide" evidence="2">
    <location>
        <begin position="1"/>
        <end position="22"/>
    </location>
</feature>
<dbReference type="InterPro" id="IPR033132">
    <property type="entry name" value="GH_1_N_CS"/>
</dbReference>
<gene>
    <name evidence="3" type="ORF">GSONMT00057850001</name>
</gene>
<feature type="chain" id="PRO_5001596228" description="Lactase-like protein" evidence="2">
    <location>
        <begin position="23"/>
        <end position="177"/>
    </location>
</feature>
<dbReference type="PaxDb" id="8022-A0A060YHC2"/>
<dbReference type="InterPro" id="IPR017853">
    <property type="entry name" value="GH"/>
</dbReference>
<reference evidence="3" key="1">
    <citation type="journal article" date="2014" name="Nat. Commun.">
        <title>The rainbow trout genome provides novel insights into evolution after whole-genome duplication in vertebrates.</title>
        <authorList>
            <person name="Berthelot C."/>
            <person name="Brunet F."/>
            <person name="Chalopin D."/>
            <person name="Juanchich A."/>
            <person name="Bernard M."/>
            <person name="Noel B."/>
            <person name="Bento P."/>
            <person name="Da Silva C."/>
            <person name="Labadie K."/>
            <person name="Alberti A."/>
            <person name="Aury J.M."/>
            <person name="Louis A."/>
            <person name="Dehais P."/>
            <person name="Bardou P."/>
            <person name="Montfort J."/>
            <person name="Klopp C."/>
            <person name="Cabau C."/>
            <person name="Gaspin C."/>
            <person name="Thorgaard G.H."/>
            <person name="Boussaha M."/>
            <person name="Quillet E."/>
            <person name="Guyomard R."/>
            <person name="Galiana D."/>
            <person name="Bobe J."/>
            <person name="Volff J.N."/>
            <person name="Genet C."/>
            <person name="Wincker P."/>
            <person name="Jaillon O."/>
            <person name="Roest Crollius H."/>
            <person name="Guiguen Y."/>
        </authorList>
    </citation>
    <scope>NUCLEOTIDE SEQUENCE [LARGE SCALE GENOMIC DNA]</scope>
</reference>
<keyword evidence="2" id="KW-0732">Signal</keyword>
<protein>
    <recommendedName>
        <fullName evidence="5">Lactase-like protein</fullName>
    </recommendedName>
</protein>
<dbReference type="SUPFAM" id="SSF51445">
    <property type="entry name" value="(Trans)glycosidases"/>
    <property type="match status" value="1"/>
</dbReference>
<evidence type="ECO:0000313" key="3">
    <source>
        <dbReference type="EMBL" id="CDQ91121.1"/>
    </source>
</evidence>
<sequence>MLPCCAVRTCHVLVLVLCLSAAEDFDWTKNDRGSFYYGTFPAGFSWGAGSSAYQTEGAWDQDGKGLSIWDVFSHRKGKILQNDTGDSSCQGYYKIKEDISLMKELKLDHYRFSISWPRIMPTGIKSDHVNEKGIKYYDELIDNLLENKITPIATLYHWDLPQVGLINRTDTRHSLVP</sequence>
<dbReference type="GO" id="GO:0005975">
    <property type="term" value="P:carbohydrate metabolic process"/>
    <property type="evidence" value="ECO:0007669"/>
    <property type="project" value="InterPro"/>
</dbReference>
<accession>A0A060YHC2</accession>
<dbReference type="Pfam" id="PF00232">
    <property type="entry name" value="Glyco_hydro_1"/>
    <property type="match status" value="1"/>
</dbReference>
<dbReference type="GO" id="GO:0004553">
    <property type="term" value="F:hydrolase activity, hydrolyzing O-glycosyl compounds"/>
    <property type="evidence" value="ECO:0007669"/>
    <property type="project" value="InterPro"/>
</dbReference>
<reference evidence="3" key="2">
    <citation type="submission" date="2014-03" db="EMBL/GenBank/DDBJ databases">
        <authorList>
            <person name="Genoscope - CEA"/>
        </authorList>
    </citation>
    <scope>NUCLEOTIDE SEQUENCE</scope>
</reference>
<dbReference type="STRING" id="8022.A0A060YHC2"/>
<dbReference type="PANTHER" id="PTHR10353:SF336">
    <property type="entry name" value="LACTASE-LIKE PROTEIN"/>
    <property type="match status" value="1"/>
</dbReference>
<dbReference type="PROSITE" id="PS00653">
    <property type="entry name" value="GLYCOSYL_HYDROL_F1_2"/>
    <property type="match status" value="1"/>
</dbReference>
<name>A0A060YHC2_ONCMY</name>
<evidence type="ECO:0000313" key="4">
    <source>
        <dbReference type="Proteomes" id="UP000193380"/>
    </source>
</evidence>
<dbReference type="Gene3D" id="3.20.20.80">
    <property type="entry name" value="Glycosidases"/>
    <property type="match status" value="1"/>
</dbReference>
<dbReference type="EMBL" id="FR911398">
    <property type="protein sequence ID" value="CDQ91121.1"/>
    <property type="molecule type" value="Genomic_DNA"/>
</dbReference>
<dbReference type="Proteomes" id="UP000193380">
    <property type="component" value="Unassembled WGS sequence"/>
</dbReference>
<proteinExistence type="inferred from homology"/>
<evidence type="ECO:0000256" key="2">
    <source>
        <dbReference type="SAM" id="SignalP"/>
    </source>
</evidence>
<organism evidence="3 4">
    <name type="scientific">Oncorhynchus mykiss</name>
    <name type="common">Rainbow trout</name>
    <name type="synonym">Salmo gairdneri</name>
    <dbReference type="NCBI Taxonomy" id="8022"/>
    <lineage>
        <taxon>Eukaryota</taxon>
        <taxon>Metazoa</taxon>
        <taxon>Chordata</taxon>
        <taxon>Craniata</taxon>
        <taxon>Vertebrata</taxon>
        <taxon>Euteleostomi</taxon>
        <taxon>Actinopterygii</taxon>
        <taxon>Neopterygii</taxon>
        <taxon>Teleostei</taxon>
        <taxon>Protacanthopterygii</taxon>
        <taxon>Salmoniformes</taxon>
        <taxon>Salmonidae</taxon>
        <taxon>Salmoninae</taxon>
        <taxon>Oncorhynchus</taxon>
    </lineage>
</organism>
<comment type="similarity">
    <text evidence="1">Belongs to the glycosyl hydrolase 1 family.</text>
</comment>
<dbReference type="InterPro" id="IPR001360">
    <property type="entry name" value="Glyco_hydro_1"/>
</dbReference>
<dbReference type="AlphaFoldDB" id="A0A060YHC2"/>
<evidence type="ECO:0000256" key="1">
    <source>
        <dbReference type="RuleBase" id="RU003690"/>
    </source>
</evidence>